<keyword evidence="2" id="KW-0732">Signal</keyword>
<sequence length="329" mass="34553">MKYSMILGAALCALGAMAEVEPAYVTEWTTTTVTDWTIVTVTETVTVPATPTVESTATVEPAPTSISTSVPAATSSAAPETQVKVQNTAPAAAVETQAAVEKVPVETSTSTSTVESTSTVVAEQPEATSWSTSWSTAWSTTQAPTTTETAVESTATASSTETAANSYQSNVLYSHNVHRANHSSPDVAWSSTLEASAQVLAARCVYEHDTSINGGGYGQNIGYGTSSDEVAVMISNLMYNDEMGYYENLYGEATPDMTLFEKWGHFSQIVWKGTTEVGCATVSCPSLGNVDSATAVPFTVCNYSPAGNYDGEYADNVLKPLGHAMWSAS</sequence>
<accession>A0A3D8RRC6</accession>
<dbReference type="CDD" id="cd05380">
    <property type="entry name" value="CAP_euk"/>
    <property type="match status" value="1"/>
</dbReference>
<dbReference type="AlphaFoldDB" id="A0A3D8RRC6"/>
<gene>
    <name evidence="4" type="ORF">DSM5745_06639</name>
</gene>
<feature type="signal peptide" evidence="2">
    <location>
        <begin position="1"/>
        <end position="18"/>
    </location>
</feature>
<keyword evidence="5" id="KW-1185">Reference proteome</keyword>
<feature type="domain" description="SCP" evidence="3">
    <location>
        <begin position="166"/>
        <end position="311"/>
    </location>
</feature>
<evidence type="ECO:0000256" key="1">
    <source>
        <dbReference type="SAM" id="MobiDB-lite"/>
    </source>
</evidence>
<evidence type="ECO:0000259" key="3">
    <source>
        <dbReference type="SMART" id="SM00198"/>
    </source>
</evidence>
<dbReference type="OrthoDB" id="337038at2759"/>
<dbReference type="PANTHER" id="PTHR10334">
    <property type="entry name" value="CYSTEINE-RICH SECRETORY PROTEIN-RELATED"/>
    <property type="match status" value="1"/>
</dbReference>
<dbReference type="SUPFAM" id="SSF55797">
    <property type="entry name" value="PR-1-like"/>
    <property type="match status" value="1"/>
</dbReference>
<dbReference type="PROSITE" id="PS01009">
    <property type="entry name" value="CRISP_1"/>
    <property type="match status" value="1"/>
</dbReference>
<feature type="region of interest" description="Disordered" evidence="1">
    <location>
        <begin position="107"/>
        <end position="146"/>
    </location>
</feature>
<protein>
    <recommendedName>
        <fullName evidence="3">SCP domain-containing protein</fullName>
    </recommendedName>
</protein>
<dbReference type="GO" id="GO:0005576">
    <property type="term" value="C:extracellular region"/>
    <property type="evidence" value="ECO:0007669"/>
    <property type="project" value="InterPro"/>
</dbReference>
<dbReference type="GeneID" id="38117009"/>
<dbReference type="InterPro" id="IPR001283">
    <property type="entry name" value="CRISP-related"/>
</dbReference>
<dbReference type="SMART" id="SM00198">
    <property type="entry name" value="SCP"/>
    <property type="match status" value="1"/>
</dbReference>
<dbReference type="InterPro" id="IPR018244">
    <property type="entry name" value="Allrgn_V5/Tpx1_CS"/>
</dbReference>
<dbReference type="RefSeq" id="XP_026602959.1">
    <property type="nucleotide sequence ID" value="XM_026748655.1"/>
</dbReference>
<dbReference type="InterPro" id="IPR035940">
    <property type="entry name" value="CAP_sf"/>
</dbReference>
<dbReference type="STRING" id="1810919.A0A3D8RRC6"/>
<feature type="region of interest" description="Disordered" evidence="1">
    <location>
        <begin position="54"/>
        <end position="79"/>
    </location>
</feature>
<proteinExistence type="predicted"/>
<dbReference type="PRINTS" id="PR00837">
    <property type="entry name" value="V5TPXLIKE"/>
</dbReference>
<organism evidence="4 5">
    <name type="scientific">Aspergillus mulundensis</name>
    <dbReference type="NCBI Taxonomy" id="1810919"/>
    <lineage>
        <taxon>Eukaryota</taxon>
        <taxon>Fungi</taxon>
        <taxon>Dikarya</taxon>
        <taxon>Ascomycota</taxon>
        <taxon>Pezizomycotina</taxon>
        <taxon>Eurotiomycetes</taxon>
        <taxon>Eurotiomycetidae</taxon>
        <taxon>Eurotiales</taxon>
        <taxon>Aspergillaceae</taxon>
        <taxon>Aspergillus</taxon>
        <taxon>Aspergillus subgen. Nidulantes</taxon>
    </lineage>
</organism>
<feature type="chain" id="PRO_5017808986" description="SCP domain-containing protein" evidence="2">
    <location>
        <begin position="19"/>
        <end position="329"/>
    </location>
</feature>
<name>A0A3D8RRC6_9EURO</name>
<dbReference type="FunFam" id="3.40.33.10:FF:000018">
    <property type="entry name" value="SCP-like extracellular protein, putative"/>
    <property type="match status" value="1"/>
</dbReference>
<dbReference type="Proteomes" id="UP000256690">
    <property type="component" value="Unassembled WGS sequence"/>
</dbReference>
<dbReference type="Pfam" id="PF00188">
    <property type="entry name" value="CAP"/>
    <property type="match status" value="1"/>
</dbReference>
<dbReference type="InterPro" id="IPR014044">
    <property type="entry name" value="CAP_dom"/>
</dbReference>
<comment type="caution">
    <text evidence="4">The sequence shown here is derived from an EMBL/GenBank/DDBJ whole genome shotgun (WGS) entry which is preliminary data.</text>
</comment>
<evidence type="ECO:0000256" key="2">
    <source>
        <dbReference type="SAM" id="SignalP"/>
    </source>
</evidence>
<reference evidence="4 5" key="1">
    <citation type="journal article" date="2018" name="IMA Fungus">
        <title>IMA Genome-F 9: Draft genome sequence of Annulohypoxylon stygium, Aspergillus mulundensis, Berkeleyomyces basicola (syn. Thielaviopsis basicola), Ceratocystis smalleyi, two Cercospora beticola strains, Coleophoma cylindrospora, Fusarium fracticaudum, Phialophora cf. hyalina, and Morchella septimelata.</title>
        <authorList>
            <person name="Wingfield B.D."/>
            <person name="Bills G.F."/>
            <person name="Dong Y."/>
            <person name="Huang W."/>
            <person name="Nel W.J."/>
            <person name="Swalarsk-Parry B.S."/>
            <person name="Vaghefi N."/>
            <person name="Wilken P.M."/>
            <person name="An Z."/>
            <person name="de Beer Z.W."/>
            <person name="De Vos L."/>
            <person name="Chen L."/>
            <person name="Duong T.A."/>
            <person name="Gao Y."/>
            <person name="Hammerbacher A."/>
            <person name="Kikkert J.R."/>
            <person name="Li Y."/>
            <person name="Li H."/>
            <person name="Li K."/>
            <person name="Li Q."/>
            <person name="Liu X."/>
            <person name="Ma X."/>
            <person name="Naidoo K."/>
            <person name="Pethybridge S.J."/>
            <person name="Sun J."/>
            <person name="Steenkamp E.T."/>
            <person name="van der Nest M.A."/>
            <person name="van Wyk S."/>
            <person name="Wingfield M.J."/>
            <person name="Xiong C."/>
            <person name="Yue Q."/>
            <person name="Zhang X."/>
        </authorList>
    </citation>
    <scope>NUCLEOTIDE SEQUENCE [LARGE SCALE GENOMIC DNA]</scope>
    <source>
        <strain evidence="4 5">DSM 5745</strain>
    </source>
</reference>
<dbReference type="Gene3D" id="3.40.33.10">
    <property type="entry name" value="CAP"/>
    <property type="match status" value="1"/>
</dbReference>
<evidence type="ECO:0000313" key="4">
    <source>
        <dbReference type="EMBL" id="RDW76647.1"/>
    </source>
</evidence>
<dbReference type="EMBL" id="PVWQ01000007">
    <property type="protein sequence ID" value="RDW76647.1"/>
    <property type="molecule type" value="Genomic_DNA"/>
</dbReference>
<evidence type="ECO:0000313" key="5">
    <source>
        <dbReference type="Proteomes" id="UP000256690"/>
    </source>
</evidence>